<dbReference type="PANTHER" id="PTHR42470:SF1">
    <property type="entry name" value="VAST DOMAIN-CONTAINING PROTEIN"/>
    <property type="match status" value="1"/>
</dbReference>
<evidence type="ECO:0000313" key="3">
    <source>
        <dbReference type="EMBL" id="KAF2456097.1"/>
    </source>
</evidence>
<dbReference type="Pfam" id="PF25545">
    <property type="entry name" value="DUF7924"/>
    <property type="match status" value="1"/>
</dbReference>
<dbReference type="EMBL" id="MU001684">
    <property type="protein sequence ID" value="KAF2456097.1"/>
    <property type="molecule type" value="Genomic_DNA"/>
</dbReference>
<dbReference type="OrthoDB" id="3792540at2759"/>
<dbReference type="Proteomes" id="UP000799766">
    <property type="component" value="Unassembled WGS sequence"/>
</dbReference>
<feature type="compositionally biased region" description="Basic and acidic residues" evidence="1">
    <location>
        <begin position="75"/>
        <end position="84"/>
    </location>
</feature>
<reference evidence="3" key="1">
    <citation type="journal article" date="2020" name="Stud. Mycol.">
        <title>101 Dothideomycetes genomes: a test case for predicting lifestyles and emergence of pathogens.</title>
        <authorList>
            <person name="Haridas S."/>
            <person name="Albert R."/>
            <person name="Binder M."/>
            <person name="Bloem J."/>
            <person name="Labutti K."/>
            <person name="Salamov A."/>
            <person name="Andreopoulos B."/>
            <person name="Baker S."/>
            <person name="Barry K."/>
            <person name="Bills G."/>
            <person name="Bluhm B."/>
            <person name="Cannon C."/>
            <person name="Castanera R."/>
            <person name="Culley D."/>
            <person name="Daum C."/>
            <person name="Ezra D."/>
            <person name="Gonzalez J."/>
            <person name="Henrissat B."/>
            <person name="Kuo A."/>
            <person name="Liang C."/>
            <person name="Lipzen A."/>
            <person name="Lutzoni F."/>
            <person name="Magnuson J."/>
            <person name="Mondo S."/>
            <person name="Nolan M."/>
            <person name="Ohm R."/>
            <person name="Pangilinan J."/>
            <person name="Park H.-J."/>
            <person name="Ramirez L."/>
            <person name="Alfaro M."/>
            <person name="Sun H."/>
            <person name="Tritt A."/>
            <person name="Yoshinaga Y."/>
            <person name="Zwiers L.-H."/>
            <person name="Turgeon B."/>
            <person name="Goodwin S."/>
            <person name="Spatafora J."/>
            <person name="Crous P."/>
            <person name="Grigoriev I."/>
        </authorList>
    </citation>
    <scope>NUCLEOTIDE SEQUENCE</scope>
    <source>
        <strain evidence="3">ATCC 16933</strain>
    </source>
</reference>
<evidence type="ECO:0000259" key="2">
    <source>
        <dbReference type="Pfam" id="PF25545"/>
    </source>
</evidence>
<sequence length="524" mass="58286">MNNSISKAGSWSPRMRLSKRLREQLRNAVASEGADHPPNQSVLSPIGVSLAGVPVKSTKRQLDEIDQSAAKRPRLSTEVEGERAEPVGKTTIIQHPKPKPPHAAFLEKSVEPFEPRFRSDSVDSFVYEWLESVGSDRNTHCRSDSCLNQLASEPVPRQLAKSAPQMQYTRDADGFAVPPKPVSTGSQSREDINSASVALSDVFTSGSSRAPGRSLVEDPAYRARNLVANNIYMRRPRDPMPEHITGLVNHIRQGRNSPEPSPDEVMQDGQLHDLSMGAGESDIETYFFAHIFPHFKTFDSLKRSDRQPLARNVVPNADSNLKVSIPLPDALYGYNDHDAFPQQQAQLISMGTDMLANSWNLAYPFFVIEFKGDGPSGSGSLWVATNQCLGGAASCVNIAERLNHRLGQCKSDKVRLINSAAFSIAMRGTEARLYISWKHDELRYYTANVESFLLQRPNDYLEFRKYVLNIIDWGKGERLNKIRFSLDTLLEESRKRISEAAKARPRPSDNSVAGSKRGKPSSRG</sequence>
<dbReference type="AlphaFoldDB" id="A0A6A6NXA5"/>
<evidence type="ECO:0000313" key="4">
    <source>
        <dbReference type="Proteomes" id="UP000799766"/>
    </source>
</evidence>
<feature type="region of interest" description="Disordered" evidence="1">
    <location>
        <begin position="59"/>
        <end position="84"/>
    </location>
</feature>
<dbReference type="InterPro" id="IPR057684">
    <property type="entry name" value="DUF7924"/>
</dbReference>
<name>A0A6A6NXA5_9PEZI</name>
<gene>
    <name evidence="3" type="ORF">BDY21DRAFT_347885</name>
</gene>
<feature type="domain" description="DUF7924" evidence="2">
    <location>
        <begin position="280"/>
        <end position="483"/>
    </location>
</feature>
<feature type="region of interest" description="Disordered" evidence="1">
    <location>
        <begin position="1"/>
        <end position="45"/>
    </location>
</feature>
<feature type="region of interest" description="Disordered" evidence="1">
    <location>
        <begin position="172"/>
        <end position="191"/>
    </location>
</feature>
<keyword evidence="4" id="KW-1185">Reference proteome</keyword>
<proteinExistence type="predicted"/>
<accession>A0A6A6NXA5</accession>
<protein>
    <recommendedName>
        <fullName evidence="2">DUF7924 domain-containing protein</fullName>
    </recommendedName>
</protein>
<organism evidence="3 4">
    <name type="scientific">Lineolata rhizophorae</name>
    <dbReference type="NCBI Taxonomy" id="578093"/>
    <lineage>
        <taxon>Eukaryota</taxon>
        <taxon>Fungi</taxon>
        <taxon>Dikarya</taxon>
        <taxon>Ascomycota</taxon>
        <taxon>Pezizomycotina</taxon>
        <taxon>Dothideomycetes</taxon>
        <taxon>Dothideomycetes incertae sedis</taxon>
        <taxon>Lineolatales</taxon>
        <taxon>Lineolataceae</taxon>
        <taxon>Lineolata</taxon>
    </lineage>
</organism>
<dbReference type="PANTHER" id="PTHR42470">
    <property type="entry name" value="VAST DOMAIN-CONTAINING PROTEIN"/>
    <property type="match status" value="1"/>
</dbReference>
<evidence type="ECO:0000256" key="1">
    <source>
        <dbReference type="SAM" id="MobiDB-lite"/>
    </source>
</evidence>
<feature type="region of interest" description="Disordered" evidence="1">
    <location>
        <begin position="497"/>
        <end position="524"/>
    </location>
</feature>